<evidence type="ECO:0000313" key="2">
    <source>
        <dbReference type="Proteomes" id="UP000317010"/>
    </source>
</evidence>
<accession>A0A562TKI3</accession>
<name>A0A562TKI3_9SPHI</name>
<dbReference type="OrthoDB" id="793431at2"/>
<reference evidence="1 2" key="1">
    <citation type="submission" date="2019-07" db="EMBL/GenBank/DDBJ databases">
        <title>Genomic Encyclopedia of Archaeal and Bacterial Type Strains, Phase II (KMG-II): from individual species to whole genera.</title>
        <authorList>
            <person name="Goeker M."/>
        </authorList>
    </citation>
    <scope>NUCLEOTIDE SEQUENCE [LARGE SCALE GENOMIC DNA]</scope>
    <source>
        <strain evidence="1 2">ATCC BAA-1854</strain>
    </source>
</reference>
<protein>
    <submittedName>
        <fullName evidence="1">Uncharacterized protein</fullName>
    </submittedName>
</protein>
<sequence>MLQKTLKTTTAKLKVSIPEKLDDITLGQLIDLQENPNINDLEAISILANIPLQDLQNVSDIHELYQLAEPVLAFADQIKYLFNSDAIPQTITFNLAGGSKKINVMSNLSVEPAGAFMATREIIADEISEQVKLYGDDWQRYYNPSLKACCQVLAHYFYCRATGKPYNEYEAEEFTTEIKKLRVTEVLPISKHFFTCYPALSKPKTGYWHRLLQRWRNGQAYKTSKSLNISTP</sequence>
<evidence type="ECO:0000313" key="1">
    <source>
        <dbReference type="EMBL" id="TWI94027.1"/>
    </source>
</evidence>
<keyword evidence="2" id="KW-1185">Reference proteome</keyword>
<dbReference type="EMBL" id="VLLI01000022">
    <property type="protein sequence ID" value="TWI94027.1"/>
    <property type="molecule type" value="Genomic_DNA"/>
</dbReference>
<gene>
    <name evidence="1" type="ORF">JN11_04844</name>
</gene>
<comment type="caution">
    <text evidence="1">The sequence shown here is derived from an EMBL/GenBank/DDBJ whole genome shotgun (WGS) entry which is preliminary data.</text>
</comment>
<dbReference type="AlphaFoldDB" id="A0A562TKI3"/>
<proteinExistence type="predicted"/>
<dbReference type="RefSeq" id="WP_144916746.1">
    <property type="nucleotide sequence ID" value="NZ_VLLI01000022.1"/>
</dbReference>
<organism evidence="1 2">
    <name type="scientific">Mucilaginibacter frigoritolerans</name>
    <dbReference type="NCBI Taxonomy" id="652788"/>
    <lineage>
        <taxon>Bacteria</taxon>
        <taxon>Pseudomonadati</taxon>
        <taxon>Bacteroidota</taxon>
        <taxon>Sphingobacteriia</taxon>
        <taxon>Sphingobacteriales</taxon>
        <taxon>Sphingobacteriaceae</taxon>
        <taxon>Mucilaginibacter</taxon>
    </lineage>
</organism>
<dbReference type="Proteomes" id="UP000317010">
    <property type="component" value="Unassembled WGS sequence"/>
</dbReference>